<evidence type="ECO:0000313" key="7">
    <source>
        <dbReference type="EMBL" id="GAB0057056.1"/>
    </source>
</evidence>
<comment type="caution">
    <text evidence="7">The sequence shown here is derived from an EMBL/GenBank/DDBJ whole genome shotgun (WGS) entry which is preliminary data.</text>
</comment>
<dbReference type="PANTHER" id="PTHR11142:SF0">
    <property type="entry name" value="TRNA PSEUDOURIDINE SYNTHASE-LIKE 1"/>
    <property type="match status" value="1"/>
</dbReference>
<proteinExistence type="inferred from homology"/>
<dbReference type="HAMAP" id="MF_00171">
    <property type="entry name" value="TruA"/>
    <property type="match status" value="1"/>
</dbReference>
<dbReference type="PANTHER" id="PTHR11142">
    <property type="entry name" value="PSEUDOURIDYLATE SYNTHASE"/>
    <property type="match status" value="1"/>
</dbReference>
<dbReference type="InterPro" id="IPR020103">
    <property type="entry name" value="PsdUridine_synth_cat_dom_sf"/>
</dbReference>
<comment type="subunit">
    <text evidence="4">Homodimer.</text>
</comment>
<dbReference type="Proteomes" id="UP001628193">
    <property type="component" value="Unassembled WGS sequence"/>
</dbReference>
<dbReference type="InterPro" id="IPR001406">
    <property type="entry name" value="PsdUridine_synth_TruA"/>
</dbReference>
<comment type="catalytic activity">
    <reaction evidence="4 5">
        <text>uridine(38/39/40) in tRNA = pseudouridine(38/39/40) in tRNA</text>
        <dbReference type="Rhea" id="RHEA:22376"/>
        <dbReference type="Rhea" id="RHEA-COMP:10085"/>
        <dbReference type="Rhea" id="RHEA-COMP:10087"/>
        <dbReference type="ChEBI" id="CHEBI:65314"/>
        <dbReference type="ChEBI" id="CHEBI:65315"/>
        <dbReference type="EC" id="5.4.99.12"/>
    </reaction>
</comment>
<dbReference type="Gene3D" id="3.30.70.580">
    <property type="entry name" value="Pseudouridine synthase I, catalytic domain, N-terminal subdomain"/>
    <property type="match status" value="1"/>
</dbReference>
<organism evidence="7 8">
    <name type="scientific">Candidatus Magnetaquiglobus chichijimensis</name>
    <dbReference type="NCBI Taxonomy" id="3141448"/>
    <lineage>
        <taxon>Bacteria</taxon>
        <taxon>Pseudomonadati</taxon>
        <taxon>Pseudomonadota</taxon>
        <taxon>Magnetococcia</taxon>
        <taxon>Magnetococcales</taxon>
        <taxon>Candidatus Magnetaquicoccaceae</taxon>
        <taxon>Candidatus Magnetaquiglobus</taxon>
    </lineage>
</organism>
<sequence length="258" mass="29103">MSSAWPGATRYRLTLEYDGGRFFGWQRQEPGTRTVQGVVEEALTRLCGHPVLLVGAGRTDTGVHALGQVAHFDTLKPREPEVFRRALNVLTPPEVTILDAALVPSVFNARRAAWREYRYRVLPRRAASALERDRVWHHPGALDLDAMNRAARYLVGKHDFSAFRSANCQSLTPVREVHRAEWIPMGEEIHFVIRANAFLYHMVRNIVGTLVLTGRGKWSEERFVTVFTGLDRRAAGPMAPAHGLYLSQVHYQTAITLP</sequence>
<dbReference type="RefSeq" id="WP_420904765.1">
    <property type="nucleotide sequence ID" value="NZ_BAAFGK010000004.1"/>
</dbReference>
<evidence type="ECO:0000256" key="3">
    <source>
        <dbReference type="ARBA" id="ARBA00023235"/>
    </source>
</evidence>
<evidence type="ECO:0000259" key="6">
    <source>
        <dbReference type="Pfam" id="PF01416"/>
    </source>
</evidence>
<protein>
    <recommendedName>
        <fullName evidence="4">tRNA pseudouridine synthase A</fullName>
        <ecNumber evidence="4">5.4.99.12</ecNumber>
    </recommendedName>
    <alternativeName>
        <fullName evidence="4">tRNA pseudouridine(38-40) synthase</fullName>
    </alternativeName>
    <alternativeName>
        <fullName evidence="4">tRNA pseudouridylate synthase I</fullName>
    </alternativeName>
    <alternativeName>
        <fullName evidence="4">tRNA-uridine isomerase I</fullName>
    </alternativeName>
</protein>
<reference evidence="7 8" key="1">
    <citation type="submission" date="2024-09" db="EMBL/GenBank/DDBJ databases">
        <title>Draft genome sequence of Candidatus Magnetaquicoccaceae bacterium FCR-1.</title>
        <authorList>
            <person name="Shimoshige H."/>
            <person name="Shimamura S."/>
            <person name="Taoka A."/>
            <person name="Kobayashi H."/>
            <person name="Maekawa T."/>
        </authorList>
    </citation>
    <scope>NUCLEOTIDE SEQUENCE [LARGE SCALE GENOMIC DNA]</scope>
    <source>
        <strain evidence="7 8">FCR-1</strain>
    </source>
</reference>
<name>A0ABQ0C848_9PROT</name>
<dbReference type="GO" id="GO:0160147">
    <property type="term" value="F:tRNA pseudouridine(38-40) synthase activity"/>
    <property type="evidence" value="ECO:0007669"/>
    <property type="project" value="UniProtKB-EC"/>
</dbReference>
<feature type="domain" description="Pseudouridine synthase I TruA alpha/beta" evidence="6">
    <location>
        <begin position="150"/>
        <end position="251"/>
    </location>
</feature>
<feature type="domain" description="Pseudouridine synthase I TruA alpha/beta" evidence="6">
    <location>
        <begin position="16"/>
        <end position="105"/>
    </location>
</feature>
<dbReference type="InterPro" id="IPR020095">
    <property type="entry name" value="PsdUridine_synth_TruA_C"/>
</dbReference>
<dbReference type="PIRSF" id="PIRSF001430">
    <property type="entry name" value="tRNA_psdUrid_synth"/>
    <property type="match status" value="1"/>
</dbReference>
<dbReference type="InterPro" id="IPR020094">
    <property type="entry name" value="TruA/RsuA/RluB/E/F_N"/>
</dbReference>
<dbReference type="InterPro" id="IPR020097">
    <property type="entry name" value="PsdUridine_synth_TruA_a/b_dom"/>
</dbReference>
<comment type="function">
    <text evidence="4">Formation of pseudouridine at positions 38, 39 and 40 in the anticodon stem and loop of transfer RNAs.</text>
</comment>
<feature type="active site" description="Nucleophile" evidence="4">
    <location>
        <position position="60"/>
    </location>
</feature>
<evidence type="ECO:0000256" key="4">
    <source>
        <dbReference type="HAMAP-Rule" id="MF_00171"/>
    </source>
</evidence>
<dbReference type="Pfam" id="PF01416">
    <property type="entry name" value="PseudoU_synth_1"/>
    <property type="match status" value="2"/>
</dbReference>
<dbReference type="EC" id="5.4.99.12" evidence="4"/>
<comment type="caution">
    <text evidence="4">Lacks conserved residue(s) required for the propagation of feature annotation.</text>
</comment>
<evidence type="ECO:0000256" key="1">
    <source>
        <dbReference type="ARBA" id="ARBA00009375"/>
    </source>
</evidence>
<gene>
    <name evidence="4 7" type="primary">truA</name>
    <name evidence="7" type="ORF">SIID45300_01377</name>
</gene>
<evidence type="ECO:0000256" key="2">
    <source>
        <dbReference type="ARBA" id="ARBA00022694"/>
    </source>
</evidence>
<dbReference type="NCBIfam" id="TIGR00071">
    <property type="entry name" value="hisT_truA"/>
    <property type="match status" value="1"/>
</dbReference>
<keyword evidence="8" id="KW-1185">Reference proteome</keyword>
<dbReference type="Gene3D" id="3.30.70.660">
    <property type="entry name" value="Pseudouridine synthase I, catalytic domain, C-terminal subdomain"/>
    <property type="match status" value="1"/>
</dbReference>
<accession>A0ABQ0C848</accession>
<dbReference type="SUPFAM" id="SSF55120">
    <property type="entry name" value="Pseudouridine synthase"/>
    <property type="match status" value="1"/>
</dbReference>
<evidence type="ECO:0000256" key="5">
    <source>
        <dbReference type="RuleBase" id="RU003792"/>
    </source>
</evidence>
<feature type="binding site" evidence="4">
    <location>
        <position position="117"/>
    </location>
    <ligand>
        <name>substrate</name>
    </ligand>
</feature>
<keyword evidence="2 4" id="KW-0819">tRNA processing</keyword>
<dbReference type="CDD" id="cd02570">
    <property type="entry name" value="PseudoU_synth_EcTruA"/>
    <property type="match status" value="1"/>
</dbReference>
<evidence type="ECO:0000313" key="8">
    <source>
        <dbReference type="Proteomes" id="UP001628193"/>
    </source>
</evidence>
<comment type="similarity">
    <text evidence="1 4 5">Belongs to the tRNA pseudouridine synthase TruA family.</text>
</comment>
<keyword evidence="3 4" id="KW-0413">Isomerase</keyword>
<dbReference type="EMBL" id="BAAFGK010000004">
    <property type="protein sequence ID" value="GAB0057056.1"/>
    <property type="molecule type" value="Genomic_DNA"/>
</dbReference>